<organism evidence="4 5">
    <name type="scientific">Bullifex porci</name>
    <dbReference type="NCBI Taxonomy" id="2606638"/>
    <lineage>
        <taxon>Bacteria</taxon>
        <taxon>Pseudomonadati</taxon>
        <taxon>Spirochaetota</taxon>
        <taxon>Spirochaetia</taxon>
        <taxon>Spirochaetales</taxon>
        <taxon>Spirochaetaceae</taxon>
        <taxon>Bullifex</taxon>
    </lineage>
</organism>
<dbReference type="AlphaFoldDB" id="A0A7X2TPN0"/>
<dbReference type="PANTHER" id="PTHR33408">
    <property type="entry name" value="TRANSPOSASE"/>
    <property type="match status" value="1"/>
</dbReference>
<feature type="domain" description="Transposase InsH N-terminal" evidence="2">
    <location>
        <begin position="16"/>
        <end position="109"/>
    </location>
</feature>
<feature type="coiled-coil region" evidence="1">
    <location>
        <begin position="188"/>
        <end position="229"/>
    </location>
</feature>
<evidence type="ECO:0000313" key="5">
    <source>
        <dbReference type="Proteomes" id="UP000460549"/>
    </source>
</evidence>
<protein>
    <submittedName>
        <fullName evidence="4">Transposase</fullName>
    </submittedName>
</protein>
<keyword evidence="1" id="KW-0175">Coiled coil</keyword>
<evidence type="ECO:0000259" key="3">
    <source>
        <dbReference type="Pfam" id="PF13751"/>
    </source>
</evidence>
<evidence type="ECO:0000313" key="4">
    <source>
        <dbReference type="EMBL" id="MSU05616.1"/>
    </source>
</evidence>
<dbReference type="Pfam" id="PF05598">
    <property type="entry name" value="DUF772"/>
    <property type="match status" value="1"/>
</dbReference>
<proteinExistence type="predicted"/>
<dbReference type="InterPro" id="IPR025668">
    <property type="entry name" value="Tnp_DDE_dom"/>
</dbReference>
<feature type="domain" description="Transposase DDE" evidence="3">
    <location>
        <begin position="512"/>
        <end position="584"/>
    </location>
</feature>
<dbReference type="Proteomes" id="UP000460549">
    <property type="component" value="Unassembled WGS sequence"/>
</dbReference>
<dbReference type="EMBL" id="VUNN01000003">
    <property type="protein sequence ID" value="MSU05616.1"/>
    <property type="molecule type" value="Genomic_DNA"/>
</dbReference>
<accession>A0A7X2TPN0</accession>
<dbReference type="Pfam" id="PF13751">
    <property type="entry name" value="DDE_Tnp_1_6"/>
    <property type="match status" value="1"/>
</dbReference>
<dbReference type="RefSeq" id="WP_154424520.1">
    <property type="nucleotide sequence ID" value="NZ_VUNN01000003.1"/>
</dbReference>
<name>A0A7X2TPN0_9SPIO</name>
<reference evidence="4 5" key="1">
    <citation type="submission" date="2019-08" db="EMBL/GenBank/DDBJ databases">
        <title>In-depth cultivation of the pig gut microbiome towards novel bacterial diversity and tailored functional studies.</title>
        <authorList>
            <person name="Wylensek D."/>
            <person name="Hitch T.C.A."/>
            <person name="Clavel T."/>
        </authorList>
    </citation>
    <scope>NUCLEOTIDE SEQUENCE [LARGE SCALE GENOMIC DNA]</scope>
    <source>
        <strain evidence="4 5">NM-380-WT-3C1</strain>
    </source>
</reference>
<evidence type="ECO:0000256" key="1">
    <source>
        <dbReference type="SAM" id="Coils"/>
    </source>
</evidence>
<keyword evidence="5" id="KW-1185">Reference proteome</keyword>
<evidence type="ECO:0000259" key="2">
    <source>
        <dbReference type="Pfam" id="PF05598"/>
    </source>
</evidence>
<gene>
    <name evidence="4" type="ORF">FYJ80_02310</name>
</gene>
<sequence length="598" mass="68355">MEYVIGTNRNQLEFTSLDMMVSEDSPVRVIDSFVEKTLKGKISLKYSERPAMGRPSYNPLTLVKLYLYGYMSGVKSSRKLARLVKVNIEAMWLVEGLKPDFRTISDFRKNNIEAIVAVFVKFREFCSTDLVKATGKNVFSGYKAIDGTKIRAVQAKDGVYTANKIDDRIANDNSRIAEIKNYLSELDANDYIENNEELKIKKDELEKALKAYEDRKEKHETIRKVVEETGEQYAENDCESRLMKNHYGGYNPSYNVQTAVDSESHMIENVDVTNQCTDHGLIEQTALGCGKEDGEIVEIVADNGYEQPEDMAACLENGIKPNVFLSKVENEEGYKVHKKEIELSFDYEEKEITEEEKNSSKREDIKKCLHAGVVPNCYKKCLEVEKDEEGNVLVKTSKVYDVSKEDPMGIDNLTDEQKIELATKGYFVRDIKADRVYCPAGTILRHKAVKANGAIRYVNKLACSKCPFKEKCFKASKTTRWKEIDFSKDCRIKKANFRTDGKDEDIAEIPKAITTRTQVRVKKKVIFRFKPDREKLDNRKCLSEHPFGTIKRYMNGDHFLLKGIRKVKAEICLTALGYNFKRLISIFPTTTLMTALGK</sequence>
<comment type="caution">
    <text evidence="4">The sequence shown here is derived from an EMBL/GenBank/DDBJ whole genome shotgun (WGS) entry which is preliminary data.</text>
</comment>
<dbReference type="InterPro" id="IPR008490">
    <property type="entry name" value="Transposase_InsH_N"/>
</dbReference>
<dbReference type="PANTHER" id="PTHR33408:SF2">
    <property type="entry name" value="TRANSPOSASE DDE DOMAIN-CONTAINING PROTEIN"/>
    <property type="match status" value="1"/>
</dbReference>